<accession>A0AAD9DFR2</accession>
<name>A0AAD9DFR2_9STRA</name>
<feature type="region of interest" description="Disordered" evidence="1">
    <location>
        <begin position="1"/>
        <end position="32"/>
    </location>
</feature>
<dbReference type="InterPro" id="IPR032675">
    <property type="entry name" value="LRR_dom_sf"/>
</dbReference>
<protein>
    <submittedName>
        <fullName evidence="2">Uncharacterized protein</fullName>
    </submittedName>
</protein>
<feature type="compositionally biased region" description="Basic and acidic residues" evidence="1">
    <location>
        <begin position="20"/>
        <end position="30"/>
    </location>
</feature>
<dbReference type="SMART" id="SM00368">
    <property type="entry name" value="LRR_RI"/>
    <property type="match status" value="2"/>
</dbReference>
<dbReference type="Gene3D" id="3.80.10.10">
    <property type="entry name" value="Ribonuclease Inhibitor"/>
    <property type="match status" value="1"/>
</dbReference>
<dbReference type="Pfam" id="PF13516">
    <property type="entry name" value="LRR_6"/>
    <property type="match status" value="2"/>
</dbReference>
<dbReference type="InterPro" id="IPR001611">
    <property type="entry name" value="Leu-rich_rpt"/>
</dbReference>
<comment type="caution">
    <text evidence="2">The sequence shown here is derived from an EMBL/GenBank/DDBJ whole genome shotgun (WGS) entry which is preliminary data.</text>
</comment>
<evidence type="ECO:0000313" key="3">
    <source>
        <dbReference type="Proteomes" id="UP001224775"/>
    </source>
</evidence>
<sequence>MDPSDVERMRLKKQQQNAQRNEKDTAKESTLEDDVNVSEELRRVRMLWPELTKRTLTTFRARGLFRSTDLSNEEWEQLGRDLANCNQLESLNLEDAVGGADVGDCKTSFLFRGWTKSSSIKDMDLGCNGFGLEGVQSIVPFLQNASNLKYLDVKGNNIQSEGFNAIFRALRDSQIEELYCAKLYLQPIGNIRFGGC</sequence>
<dbReference type="Proteomes" id="UP001224775">
    <property type="component" value="Unassembled WGS sequence"/>
</dbReference>
<dbReference type="SUPFAM" id="SSF52047">
    <property type="entry name" value="RNI-like"/>
    <property type="match status" value="1"/>
</dbReference>
<evidence type="ECO:0000313" key="2">
    <source>
        <dbReference type="EMBL" id="KAK1746066.1"/>
    </source>
</evidence>
<keyword evidence="3" id="KW-1185">Reference proteome</keyword>
<evidence type="ECO:0000256" key="1">
    <source>
        <dbReference type="SAM" id="MobiDB-lite"/>
    </source>
</evidence>
<proteinExistence type="predicted"/>
<reference evidence="2" key="1">
    <citation type="submission" date="2023-06" db="EMBL/GenBank/DDBJ databases">
        <title>Survivors Of The Sea: Transcriptome response of Skeletonema marinoi to long-term dormancy.</title>
        <authorList>
            <person name="Pinder M.I.M."/>
            <person name="Kourtchenko O."/>
            <person name="Robertson E.K."/>
            <person name="Larsson T."/>
            <person name="Maumus F."/>
            <person name="Osuna-Cruz C.M."/>
            <person name="Vancaester E."/>
            <person name="Stenow R."/>
            <person name="Vandepoele K."/>
            <person name="Ploug H."/>
            <person name="Bruchert V."/>
            <person name="Godhe A."/>
            <person name="Topel M."/>
        </authorList>
    </citation>
    <scope>NUCLEOTIDE SEQUENCE</scope>
    <source>
        <strain evidence="2">R05AC</strain>
    </source>
</reference>
<gene>
    <name evidence="2" type="ORF">QTG54_002673</name>
</gene>
<dbReference type="EMBL" id="JATAAI010000004">
    <property type="protein sequence ID" value="KAK1746066.1"/>
    <property type="molecule type" value="Genomic_DNA"/>
</dbReference>
<organism evidence="2 3">
    <name type="scientific">Skeletonema marinoi</name>
    <dbReference type="NCBI Taxonomy" id="267567"/>
    <lineage>
        <taxon>Eukaryota</taxon>
        <taxon>Sar</taxon>
        <taxon>Stramenopiles</taxon>
        <taxon>Ochrophyta</taxon>
        <taxon>Bacillariophyta</taxon>
        <taxon>Coscinodiscophyceae</taxon>
        <taxon>Thalassiosirophycidae</taxon>
        <taxon>Thalassiosirales</taxon>
        <taxon>Skeletonemataceae</taxon>
        <taxon>Skeletonema</taxon>
        <taxon>Skeletonema marinoi-dohrnii complex</taxon>
    </lineage>
</organism>
<dbReference type="AlphaFoldDB" id="A0AAD9DFR2"/>